<keyword evidence="2" id="KW-0862">Zinc</keyword>
<keyword evidence="1 3" id="KW-0479">Metal-binding</keyword>
<feature type="domain" description="RING-type" evidence="4">
    <location>
        <begin position="231"/>
        <end position="287"/>
    </location>
</feature>
<dbReference type="Gene3D" id="3.10.110.10">
    <property type="entry name" value="Ubiquitin Conjugating Enzyme"/>
    <property type="match status" value="1"/>
</dbReference>
<evidence type="ECO:0000256" key="3">
    <source>
        <dbReference type="PROSITE-ProRule" id="PRU00175"/>
    </source>
</evidence>
<accession>A0A182R933</accession>
<evidence type="ECO:0000259" key="5">
    <source>
        <dbReference type="PROSITE" id="PS50908"/>
    </source>
</evidence>
<protein>
    <recommendedName>
        <fullName evidence="7">RING-type domain-containing protein</fullName>
    </recommendedName>
</protein>
<organism evidence="6">
    <name type="scientific">Anopheles funestus</name>
    <name type="common">African malaria mosquito</name>
    <dbReference type="NCBI Taxonomy" id="62324"/>
    <lineage>
        <taxon>Eukaryota</taxon>
        <taxon>Metazoa</taxon>
        <taxon>Ecdysozoa</taxon>
        <taxon>Arthropoda</taxon>
        <taxon>Hexapoda</taxon>
        <taxon>Insecta</taxon>
        <taxon>Pterygota</taxon>
        <taxon>Neoptera</taxon>
        <taxon>Endopterygota</taxon>
        <taxon>Diptera</taxon>
        <taxon>Nematocera</taxon>
        <taxon>Culicoidea</taxon>
        <taxon>Culicidae</taxon>
        <taxon>Anophelinae</taxon>
        <taxon>Anopheles</taxon>
    </lineage>
</organism>
<dbReference type="VEuPathDB" id="VectorBase:AFUN002693"/>
<evidence type="ECO:0000256" key="1">
    <source>
        <dbReference type="ARBA" id="ARBA00022771"/>
    </source>
</evidence>
<dbReference type="PROSITE" id="PS50089">
    <property type="entry name" value="ZF_RING_2"/>
    <property type="match status" value="1"/>
</dbReference>
<dbReference type="PANTHER" id="PTHR40237:SF1">
    <property type="entry name" value="LD44813P"/>
    <property type="match status" value="1"/>
</dbReference>
<dbReference type="SUPFAM" id="SSF57850">
    <property type="entry name" value="RING/U-box"/>
    <property type="match status" value="1"/>
</dbReference>
<dbReference type="PANTHER" id="PTHR40237">
    <property type="entry name" value="LD44813P"/>
    <property type="match status" value="1"/>
</dbReference>
<dbReference type="InterPro" id="IPR016135">
    <property type="entry name" value="UBQ-conjugating_enzyme/RWD"/>
</dbReference>
<sequence>MTLIDDEIEEVSRLCQNVISNSKLITCQNTLVRVDVEQSRMRRLTICIRFPDNYPKNKLLLEFKSKTLSSAFLDKFNNLCDTMLNDAEGKPQIMWVLKFISEYLSANPLCIVLDEVQQIKQLLSNFGHLRVKQRSCTIDLIIRAEQYFYQAKFKVPKDYPIERVVWNDCECNFPQALVLFINGQAQEIARRCVEPPLAGVNTNLCFKPKRSLYRCLAFVITTVRNILQEKCPVCGQRCLPDNPSDNITRDTDDLFLIRMFCGHIYHQSCLKRFMSEPPFPIGGKTCPALTNHRNDDLTITDDEICLPKRSPSNPPLSLAAVCGQKVSHDKWGLNNVKSAETKWAHRQAKIRELEEVIDFLQ</sequence>
<evidence type="ECO:0008006" key="7">
    <source>
        <dbReference type="Google" id="ProtNLM"/>
    </source>
</evidence>
<dbReference type="PROSITE" id="PS50908">
    <property type="entry name" value="RWD"/>
    <property type="match status" value="1"/>
</dbReference>
<name>A0A182R933_ANOFN</name>
<dbReference type="InterPro" id="IPR006575">
    <property type="entry name" value="RWD_dom"/>
</dbReference>
<dbReference type="VEuPathDB" id="VectorBase:AFUN2_008884"/>
<dbReference type="AlphaFoldDB" id="A0A182R933"/>
<dbReference type="EnsemblMetazoa" id="AFUN002693-RA">
    <property type="protein sequence ID" value="AFUN002693-PA"/>
    <property type="gene ID" value="AFUN002693"/>
</dbReference>
<proteinExistence type="predicted"/>
<keyword evidence="1 3" id="KW-0863">Zinc-finger</keyword>
<dbReference type="InterPro" id="IPR001841">
    <property type="entry name" value="Znf_RING"/>
</dbReference>
<feature type="domain" description="RWD" evidence="5">
    <location>
        <begin position="6"/>
        <end position="107"/>
    </location>
</feature>
<evidence type="ECO:0000313" key="6">
    <source>
        <dbReference type="EnsemblMetazoa" id="AFUN002693-PA"/>
    </source>
</evidence>
<dbReference type="GO" id="GO:0008270">
    <property type="term" value="F:zinc ion binding"/>
    <property type="evidence" value="ECO:0007669"/>
    <property type="project" value="UniProtKB-KW"/>
</dbReference>
<reference evidence="6" key="1">
    <citation type="submission" date="2020-05" db="UniProtKB">
        <authorList>
            <consortium name="EnsemblMetazoa"/>
        </authorList>
    </citation>
    <scope>IDENTIFICATION</scope>
    <source>
        <strain evidence="6">FUMOZ</strain>
    </source>
</reference>
<dbReference type="Gene3D" id="3.30.40.10">
    <property type="entry name" value="Zinc/RING finger domain, C3HC4 (zinc finger)"/>
    <property type="match status" value="1"/>
</dbReference>
<evidence type="ECO:0000256" key="2">
    <source>
        <dbReference type="ARBA" id="ARBA00022833"/>
    </source>
</evidence>
<dbReference type="InterPro" id="IPR013083">
    <property type="entry name" value="Znf_RING/FYVE/PHD"/>
</dbReference>
<evidence type="ECO:0000259" key="4">
    <source>
        <dbReference type="PROSITE" id="PS50089"/>
    </source>
</evidence>